<comment type="caution">
    <text evidence="1">The sequence shown here is derived from an EMBL/GenBank/DDBJ whole genome shotgun (WGS) entry which is preliminary data.</text>
</comment>
<dbReference type="Proteomes" id="UP000768163">
    <property type="component" value="Unassembled WGS sequence"/>
</dbReference>
<dbReference type="InterPro" id="IPR011990">
    <property type="entry name" value="TPR-like_helical_dom_sf"/>
</dbReference>
<organism evidence="1 2">
    <name type="scientific">Candidatus Altarchaeum hamiconexum</name>
    <dbReference type="NCBI Taxonomy" id="1803513"/>
    <lineage>
        <taxon>Archaea</taxon>
        <taxon>Candidatus Altarchaeota</taxon>
        <taxon>Candidatus Altiarchaeia</taxon>
        <taxon>Candidatus Altarchaeales</taxon>
        <taxon>Candidatus Altarchaeaceae</taxon>
        <taxon>Candidatus Altarchaeum</taxon>
    </lineage>
</organism>
<dbReference type="SMART" id="SM00028">
    <property type="entry name" value="TPR"/>
    <property type="match status" value="2"/>
</dbReference>
<reference evidence="1" key="1">
    <citation type="submission" date="2019-11" db="EMBL/GenBank/DDBJ databases">
        <title>Lipid analysis of CO2-rich subsurface aquifers suggests an autotrophy-based deep biosphere with lysolipids enriched in CPR bacteria.</title>
        <authorList>
            <person name="Probst A.J."/>
            <person name="Elling F.J."/>
            <person name="Castelle C.J."/>
            <person name="Zhu Q."/>
            <person name="Elvert M."/>
            <person name="Birarda G."/>
            <person name="Holman H.-Y."/>
            <person name="Lane K.R."/>
            <person name="Ladd B."/>
            <person name="Ryan M.C."/>
            <person name="Woyke T."/>
            <person name="Hinrichs K.-U."/>
            <person name="Banfield J.F."/>
        </authorList>
    </citation>
    <scope>NUCLEOTIDE SEQUENCE</scope>
    <source>
        <strain evidence="1">CG_2015-01_33_1645</strain>
    </source>
</reference>
<protein>
    <submittedName>
        <fullName evidence="1">Tetratricopeptide repeat protein</fullName>
    </submittedName>
</protein>
<sequence length="304" mass="35618">MVRCSSSNCSFVKRENGKTEKFKGYSQIEDKDICKSIDELVLVLKLANSGVILLVECNNIPLRNEIIKTLNERINFKFYTIVLDEKNKNLPARMYMDFESKKIDEKTVVLVEGIENALPEIIGYLNWSREIFLKLKLRTIIFCPIYIMDEIIKSAPDFYRFANRITIKEKNEFVEGTKMQMRSFVSDIYYDNENELKDRIKIQEHLLSNAEDDYKVADISLNLGKMYLKICNYDKSIMYFKNSKNLYEKLNDKKGILMSIMGVGLVHNGLCDFKKAIVFLENSLKIAKEIRRVSMLYRFRCSLL</sequence>
<dbReference type="EMBL" id="JAACVF010000119">
    <property type="protein sequence ID" value="NCN65305.1"/>
    <property type="molecule type" value="Genomic_DNA"/>
</dbReference>
<evidence type="ECO:0000313" key="2">
    <source>
        <dbReference type="Proteomes" id="UP000768163"/>
    </source>
</evidence>
<proteinExistence type="predicted"/>
<dbReference type="InterPro" id="IPR019734">
    <property type="entry name" value="TPR_rpt"/>
</dbReference>
<dbReference type="SUPFAM" id="SSF48452">
    <property type="entry name" value="TPR-like"/>
    <property type="match status" value="1"/>
</dbReference>
<name>A0A8J7YZM0_9ARCH</name>
<dbReference type="Pfam" id="PF13424">
    <property type="entry name" value="TPR_12"/>
    <property type="match status" value="1"/>
</dbReference>
<dbReference type="Gene3D" id="1.25.40.10">
    <property type="entry name" value="Tetratricopeptide repeat domain"/>
    <property type="match status" value="1"/>
</dbReference>
<dbReference type="AlphaFoldDB" id="A0A8J7YZM0"/>
<accession>A0A8J7YZM0</accession>
<gene>
    <name evidence="1" type="ORF">GW910_04510</name>
</gene>
<evidence type="ECO:0000313" key="1">
    <source>
        <dbReference type="EMBL" id="NCN65305.1"/>
    </source>
</evidence>